<feature type="chain" id="PRO_5034178311" evidence="1">
    <location>
        <begin position="26"/>
        <end position="148"/>
    </location>
</feature>
<protein>
    <submittedName>
        <fullName evidence="2">Uncharacterized protein</fullName>
    </submittedName>
</protein>
<sequence length="148" mass="17107">MRIPTKTIVIVLVVAYASLWQQANADGHDTILSKQEFDACVRRCGNQYENCSKAIHSLWLNFRRNRQRIMDEMVKCCLAGELDHTQPPTLSFATCVRDNCHAEMWGCNIKKRHSGFLSEDEKLGILERENKDKKMRNARSSRPLLKLN</sequence>
<feature type="signal peptide" evidence="1">
    <location>
        <begin position="1"/>
        <end position="25"/>
    </location>
</feature>
<evidence type="ECO:0000313" key="3">
    <source>
        <dbReference type="Proteomes" id="UP000728185"/>
    </source>
</evidence>
<proteinExistence type="predicted"/>
<organism evidence="2 3">
    <name type="scientific">Fasciolopsis buskii</name>
    <dbReference type="NCBI Taxonomy" id="27845"/>
    <lineage>
        <taxon>Eukaryota</taxon>
        <taxon>Metazoa</taxon>
        <taxon>Spiralia</taxon>
        <taxon>Lophotrochozoa</taxon>
        <taxon>Platyhelminthes</taxon>
        <taxon>Trematoda</taxon>
        <taxon>Digenea</taxon>
        <taxon>Plagiorchiida</taxon>
        <taxon>Echinostomata</taxon>
        <taxon>Echinostomatoidea</taxon>
        <taxon>Fasciolidae</taxon>
        <taxon>Fasciolopsis</taxon>
    </lineage>
</organism>
<evidence type="ECO:0000313" key="2">
    <source>
        <dbReference type="EMBL" id="KAA0201254.1"/>
    </source>
</evidence>
<name>A0A8E0SAJ9_9TREM</name>
<dbReference type="AlphaFoldDB" id="A0A8E0SAJ9"/>
<dbReference type="Proteomes" id="UP000728185">
    <property type="component" value="Unassembled WGS sequence"/>
</dbReference>
<comment type="caution">
    <text evidence="2">The sequence shown here is derived from an EMBL/GenBank/DDBJ whole genome shotgun (WGS) entry which is preliminary data.</text>
</comment>
<accession>A0A8E0SAJ9</accession>
<gene>
    <name evidence="2" type="ORF">FBUS_06364</name>
</gene>
<reference evidence="2" key="1">
    <citation type="submission" date="2019-05" db="EMBL/GenBank/DDBJ databases">
        <title>Annotation for the trematode Fasciolopsis buski.</title>
        <authorList>
            <person name="Choi Y.-J."/>
        </authorList>
    </citation>
    <scope>NUCLEOTIDE SEQUENCE</scope>
    <source>
        <strain evidence="2">HT</strain>
        <tissue evidence="2">Whole worm</tissue>
    </source>
</reference>
<keyword evidence="3" id="KW-1185">Reference proteome</keyword>
<dbReference type="EMBL" id="LUCM01000010">
    <property type="protein sequence ID" value="KAA0201254.1"/>
    <property type="molecule type" value="Genomic_DNA"/>
</dbReference>
<keyword evidence="1" id="KW-0732">Signal</keyword>
<evidence type="ECO:0000256" key="1">
    <source>
        <dbReference type="SAM" id="SignalP"/>
    </source>
</evidence>
<dbReference type="OrthoDB" id="6271423at2759"/>